<sequence>MLEAKQERVRQGPTWPGADEHPSGTNGNLGMGASNGGVSSEAVYGHIRQPPERSGEN</sequence>
<evidence type="ECO:0000256" key="1">
    <source>
        <dbReference type="SAM" id="MobiDB-lite"/>
    </source>
</evidence>
<evidence type="ECO:0000313" key="3">
    <source>
        <dbReference type="Proteomes" id="UP001549184"/>
    </source>
</evidence>
<comment type="caution">
    <text evidence="2">The sequence shown here is derived from an EMBL/GenBank/DDBJ whole genome shotgun (WGS) entry which is preliminary data.</text>
</comment>
<keyword evidence="3" id="KW-1185">Reference proteome</keyword>
<gene>
    <name evidence="2" type="ORF">ABIC75_001211</name>
</gene>
<feature type="compositionally biased region" description="Basic and acidic residues" evidence="1">
    <location>
        <begin position="1"/>
        <end position="10"/>
    </location>
</feature>
<dbReference type="EMBL" id="JBEPMU010000001">
    <property type="protein sequence ID" value="MET3651509.1"/>
    <property type="molecule type" value="Genomic_DNA"/>
</dbReference>
<accession>A0ABV2JRP5</accession>
<feature type="region of interest" description="Disordered" evidence="1">
    <location>
        <begin position="1"/>
        <end position="57"/>
    </location>
</feature>
<protein>
    <submittedName>
        <fullName evidence="2">Uncharacterized protein</fullName>
    </submittedName>
</protein>
<name>A0ABV2JRP5_9GAMM</name>
<proteinExistence type="predicted"/>
<dbReference type="Proteomes" id="UP001549184">
    <property type="component" value="Unassembled WGS sequence"/>
</dbReference>
<organism evidence="2 3">
    <name type="scientific">Dyella japonica</name>
    <dbReference type="NCBI Taxonomy" id="231455"/>
    <lineage>
        <taxon>Bacteria</taxon>
        <taxon>Pseudomonadati</taxon>
        <taxon>Pseudomonadota</taxon>
        <taxon>Gammaproteobacteria</taxon>
        <taxon>Lysobacterales</taxon>
        <taxon>Rhodanobacteraceae</taxon>
        <taxon>Dyella</taxon>
    </lineage>
</organism>
<reference evidence="2 3" key="1">
    <citation type="submission" date="2024-06" db="EMBL/GenBank/DDBJ databases">
        <title>Sorghum-associated microbial communities from plants grown in Nebraska, USA.</title>
        <authorList>
            <person name="Schachtman D."/>
        </authorList>
    </citation>
    <scope>NUCLEOTIDE SEQUENCE [LARGE SCALE GENOMIC DNA]</scope>
    <source>
        <strain evidence="2 3">1073</strain>
    </source>
</reference>
<evidence type="ECO:0000313" key="2">
    <source>
        <dbReference type="EMBL" id="MET3651509.1"/>
    </source>
</evidence>